<feature type="region of interest" description="Disordered" evidence="1">
    <location>
        <begin position="141"/>
        <end position="172"/>
    </location>
</feature>
<dbReference type="EMBL" id="JABBWE010000041">
    <property type="protein sequence ID" value="KAG1791665.1"/>
    <property type="molecule type" value="Genomic_DNA"/>
</dbReference>
<dbReference type="RefSeq" id="XP_041158430.1">
    <property type="nucleotide sequence ID" value="XM_041311140.1"/>
</dbReference>
<proteinExistence type="predicted"/>
<dbReference type="Proteomes" id="UP000719766">
    <property type="component" value="Unassembled WGS sequence"/>
</dbReference>
<gene>
    <name evidence="2" type="ORF">HD556DRAFT_632561</name>
</gene>
<reference evidence="2" key="1">
    <citation type="journal article" date="2020" name="New Phytol.">
        <title>Comparative genomics reveals dynamic genome evolution in host specialist ectomycorrhizal fungi.</title>
        <authorList>
            <person name="Lofgren L.A."/>
            <person name="Nguyen N.H."/>
            <person name="Vilgalys R."/>
            <person name="Ruytinx J."/>
            <person name="Liao H.L."/>
            <person name="Branco S."/>
            <person name="Kuo A."/>
            <person name="LaButti K."/>
            <person name="Lipzen A."/>
            <person name="Andreopoulos W."/>
            <person name="Pangilinan J."/>
            <person name="Riley R."/>
            <person name="Hundley H."/>
            <person name="Na H."/>
            <person name="Barry K."/>
            <person name="Grigoriev I.V."/>
            <person name="Stajich J.E."/>
            <person name="Kennedy P.G."/>
        </authorList>
    </citation>
    <scope>NUCLEOTIDE SEQUENCE</scope>
    <source>
        <strain evidence="2">S12</strain>
    </source>
</reference>
<dbReference type="AlphaFoldDB" id="A0A9P7ALF0"/>
<organism evidence="2 3">
    <name type="scientific">Suillus plorans</name>
    <dbReference type="NCBI Taxonomy" id="116603"/>
    <lineage>
        <taxon>Eukaryota</taxon>
        <taxon>Fungi</taxon>
        <taxon>Dikarya</taxon>
        <taxon>Basidiomycota</taxon>
        <taxon>Agaricomycotina</taxon>
        <taxon>Agaricomycetes</taxon>
        <taxon>Agaricomycetidae</taxon>
        <taxon>Boletales</taxon>
        <taxon>Suillineae</taxon>
        <taxon>Suillaceae</taxon>
        <taxon>Suillus</taxon>
    </lineage>
</organism>
<evidence type="ECO:0000256" key="1">
    <source>
        <dbReference type="SAM" id="MobiDB-lite"/>
    </source>
</evidence>
<dbReference type="OrthoDB" id="3269405at2759"/>
<keyword evidence="3" id="KW-1185">Reference proteome</keyword>
<sequence>MSDTPSYNSFGGVFSSENDVWASLNFEEQQQQQQQIPRASYPLAPHMSPMDTYDYADYVGFPGQLQSEFNVPFPSHFQDAARNGLPRIDTKAALPRLSIVSDSSTSAGSMMPQTPYSWADASRLHVHAPLGTPLSPSNTQYHTFSPSPKGLSPIPSPMSPHSPAAMGSSDEGSFLQAFDDDEEDAPQPMEHVVKWKAIRDQAIIVTGTTVYIPQSIYQPYTEADRVRYIEKADLKEPIIFKTAHPDQWGIALDDALKAKMKDLLDKDDNMFENCGPSVSIRLQWPGYRAWTKQIPTMDFKSPKGPITRAKLAKNIANCVKRFIEEKEKERMEMEADRRWRVGTRYIRMEDLILVSLHHISKGSWQPQLRLRTPLVDIQLRRLQPQPQAPPSA</sequence>
<protein>
    <submittedName>
        <fullName evidence="2">Uncharacterized protein</fullName>
    </submittedName>
</protein>
<accession>A0A9P7ALF0</accession>
<dbReference type="GeneID" id="64604904"/>
<evidence type="ECO:0000313" key="3">
    <source>
        <dbReference type="Proteomes" id="UP000719766"/>
    </source>
</evidence>
<evidence type="ECO:0000313" key="2">
    <source>
        <dbReference type="EMBL" id="KAG1791665.1"/>
    </source>
</evidence>
<comment type="caution">
    <text evidence="2">The sequence shown here is derived from an EMBL/GenBank/DDBJ whole genome shotgun (WGS) entry which is preliminary data.</text>
</comment>
<name>A0A9P7ALF0_9AGAM</name>